<dbReference type="AlphaFoldDB" id="A0A5B9MJB9"/>
<evidence type="ECO:0000313" key="2">
    <source>
        <dbReference type="Proteomes" id="UP000321353"/>
    </source>
</evidence>
<sequence length="236" mass="26551">MSSASEVAPTIVVTCEHGGNHVPPEFADAFDRRDAKAWLASHRGYDPGALAAATHLAEHFGVPLISSTTTRLLVDLNRSLDHEALFSKFTRDLPETRQQAILDQYYHPYRDAVTSTIDAIVGRGQTAIHVSVHTFTPRIAGVWRPIDVGLLFDPDADGEAEYCREWQQCLMKCHPRRRVVMNQPYAGIDDGLTTALRKRFDPKQYYGVEIEISHRFVKQSPDRQRKVVDELIGCVP</sequence>
<dbReference type="RefSeq" id="WP_233902913.1">
    <property type="nucleotide sequence ID" value="NZ_CP036264.1"/>
</dbReference>
<dbReference type="SUPFAM" id="SSF53187">
    <property type="entry name" value="Zn-dependent exopeptidases"/>
    <property type="match status" value="1"/>
</dbReference>
<protein>
    <submittedName>
        <fullName evidence="1">N-formylglutamate amidohydrolase</fullName>
    </submittedName>
</protein>
<keyword evidence="1" id="KW-0378">Hydrolase</keyword>
<name>A0A5B9MJB9_9BACT</name>
<reference evidence="1 2" key="1">
    <citation type="submission" date="2019-02" db="EMBL/GenBank/DDBJ databases">
        <title>Planctomycetal bacteria perform biofilm scaping via a novel small molecule.</title>
        <authorList>
            <person name="Jeske O."/>
            <person name="Boedeker C."/>
            <person name="Wiegand S."/>
            <person name="Breitling P."/>
            <person name="Kallscheuer N."/>
            <person name="Jogler M."/>
            <person name="Rohde M."/>
            <person name="Petersen J."/>
            <person name="Medema M.H."/>
            <person name="Surup F."/>
            <person name="Jogler C."/>
        </authorList>
    </citation>
    <scope>NUCLEOTIDE SEQUENCE [LARGE SCALE GENOMIC DNA]</scope>
    <source>
        <strain evidence="1 2">Mal15</strain>
    </source>
</reference>
<dbReference type="KEGG" id="smam:Mal15_41860"/>
<organism evidence="1 2">
    <name type="scientific">Stieleria maiorica</name>
    <dbReference type="NCBI Taxonomy" id="2795974"/>
    <lineage>
        <taxon>Bacteria</taxon>
        <taxon>Pseudomonadati</taxon>
        <taxon>Planctomycetota</taxon>
        <taxon>Planctomycetia</taxon>
        <taxon>Pirellulales</taxon>
        <taxon>Pirellulaceae</taxon>
        <taxon>Stieleria</taxon>
    </lineage>
</organism>
<dbReference type="Gene3D" id="3.40.630.40">
    <property type="entry name" value="Zn-dependent exopeptidases"/>
    <property type="match status" value="1"/>
</dbReference>
<dbReference type="EMBL" id="CP036264">
    <property type="protein sequence ID" value="QEG00117.1"/>
    <property type="molecule type" value="Genomic_DNA"/>
</dbReference>
<dbReference type="Proteomes" id="UP000321353">
    <property type="component" value="Chromosome"/>
</dbReference>
<accession>A0A5B9MJB9</accession>
<dbReference type="Pfam" id="PF05013">
    <property type="entry name" value="FGase"/>
    <property type="match status" value="1"/>
</dbReference>
<evidence type="ECO:0000313" key="1">
    <source>
        <dbReference type="EMBL" id="QEG00117.1"/>
    </source>
</evidence>
<gene>
    <name evidence="1" type="ORF">Mal15_41860</name>
</gene>
<proteinExistence type="predicted"/>
<keyword evidence="2" id="KW-1185">Reference proteome</keyword>
<dbReference type="GO" id="GO:0016787">
    <property type="term" value="F:hydrolase activity"/>
    <property type="evidence" value="ECO:0007669"/>
    <property type="project" value="UniProtKB-KW"/>
</dbReference>
<dbReference type="InterPro" id="IPR007709">
    <property type="entry name" value="N-FG_amidohydro"/>
</dbReference>